<dbReference type="Gene3D" id="3.30.420.10">
    <property type="entry name" value="Ribonuclease H-like superfamily/Ribonuclease H"/>
    <property type="match status" value="1"/>
</dbReference>
<dbReference type="SUPFAM" id="SSF53098">
    <property type="entry name" value="Ribonuclease H-like"/>
    <property type="match status" value="1"/>
</dbReference>
<reference evidence="4 5" key="1">
    <citation type="submission" date="2018-04" db="EMBL/GenBank/DDBJ databases">
        <title>Adhaeribacter sp. HMF7616 genome sequencing and assembly.</title>
        <authorList>
            <person name="Kang H."/>
            <person name="Kang J."/>
            <person name="Cha I."/>
            <person name="Kim H."/>
            <person name="Joh K."/>
        </authorList>
    </citation>
    <scope>NUCLEOTIDE SEQUENCE [LARGE SCALE GENOMIC DNA]</scope>
    <source>
        <strain evidence="4 5">HMF7616</strain>
    </source>
</reference>
<protein>
    <recommendedName>
        <fullName evidence="2">Protein argonaute</fullName>
    </recommendedName>
</protein>
<name>A0A369Q1R3_9BACT</name>
<keyword evidence="5" id="KW-1185">Reference proteome</keyword>
<dbReference type="InterPro" id="IPR003165">
    <property type="entry name" value="Piwi"/>
</dbReference>
<dbReference type="InterPro" id="IPR036397">
    <property type="entry name" value="RNaseH_sf"/>
</dbReference>
<dbReference type="GO" id="GO:0003676">
    <property type="term" value="F:nucleic acid binding"/>
    <property type="evidence" value="ECO:0007669"/>
    <property type="project" value="InterPro"/>
</dbReference>
<dbReference type="SMART" id="SM00950">
    <property type="entry name" value="Piwi"/>
    <property type="match status" value="1"/>
</dbReference>
<comment type="similarity">
    <text evidence="1">Belongs to the argonaute family. Long pAgo subfamily.</text>
</comment>
<evidence type="ECO:0000313" key="4">
    <source>
        <dbReference type="EMBL" id="RDC58833.1"/>
    </source>
</evidence>
<gene>
    <name evidence="4" type="ORF">AHMF7616_05267</name>
</gene>
<evidence type="ECO:0000313" key="5">
    <source>
        <dbReference type="Proteomes" id="UP000253919"/>
    </source>
</evidence>
<dbReference type="InterPro" id="IPR012337">
    <property type="entry name" value="RNaseH-like_sf"/>
</dbReference>
<evidence type="ECO:0000259" key="3">
    <source>
        <dbReference type="PROSITE" id="PS50822"/>
    </source>
</evidence>
<evidence type="ECO:0000256" key="2">
    <source>
        <dbReference type="ARBA" id="ARBA00035032"/>
    </source>
</evidence>
<dbReference type="EMBL" id="QASA01000002">
    <property type="protein sequence ID" value="RDC58833.1"/>
    <property type="molecule type" value="Genomic_DNA"/>
</dbReference>
<proteinExistence type="inferred from homology"/>
<dbReference type="RefSeq" id="WP_115375845.1">
    <property type="nucleotide sequence ID" value="NZ_QASA01000002.1"/>
</dbReference>
<accession>A0A369Q1R3</accession>
<dbReference type="Gene3D" id="3.40.50.2300">
    <property type="match status" value="1"/>
</dbReference>
<organism evidence="4 5">
    <name type="scientific">Adhaeribacter pallidiroseus</name>
    <dbReference type="NCBI Taxonomy" id="2072847"/>
    <lineage>
        <taxon>Bacteria</taxon>
        <taxon>Pseudomonadati</taxon>
        <taxon>Bacteroidota</taxon>
        <taxon>Cytophagia</taxon>
        <taxon>Cytophagales</taxon>
        <taxon>Hymenobacteraceae</taxon>
        <taxon>Adhaeribacter</taxon>
    </lineage>
</organism>
<dbReference type="OrthoDB" id="530017at2"/>
<comment type="caution">
    <text evidence="4">The sequence shown here is derived from an EMBL/GenBank/DDBJ whole genome shotgun (WGS) entry which is preliminary data.</text>
</comment>
<feature type="domain" description="Piwi" evidence="3">
    <location>
        <begin position="120"/>
        <end position="202"/>
    </location>
</feature>
<sequence>MHPADVDQVDFDKNQILFGKGLTDVNAASGMRDGGPYEVPNGIADNLKILFIYQNREQANNLFSYIKQGYKHYPGLLSYAGISVNIANERLQYSNKESLLNEFNNFINGVLTNESYADYFALVILPFSKESADLSDNKLYYLIKEKLLKKSIASQSIDSTKINGANFHYHLPNISVAILAKVGGIPWKLKRKPYNELVVGFNEEYFEENLVLGTAVYFDNSGKLRHVKSFNGNNRNDLIIALKNSIQNFLEANQNNPPDRLVIHYYKPPRKEDVDRIDKLIRDEFRFNLPFALIEVNDTKVSTDICFDVKFNYGMPISGTFVRLRKTSNEYLLFNNQRYWKNPLKPISAEEYPIKVKLYNTETGGFSHKELLSQVYEFSRLYWKGLKQKSQPVTTQYSKMIAEFAVHFENGRIPENRISQKTAWFI</sequence>
<evidence type="ECO:0000256" key="1">
    <source>
        <dbReference type="ARBA" id="ARBA00035012"/>
    </source>
</evidence>
<dbReference type="AlphaFoldDB" id="A0A369Q1R3"/>
<dbReference type="Proteomes" id="UP000253919">
    <property type="component" value="Unassembled WGS sequence"/>
</dbReference>
<dbReference type="PROSITE" id="PS50822">
    <property type="entry name" value="PIWI"/>
    <property type="match status" value="1"/>
</dbReference>